<dbReference type="Gene3D" id="3.40.50.1820">
    <property type="entry name" value="alpha/beta hydrolase"/>
    <property type="match status" value="2"/>
</dbReference>
<dbReference type="Pfam" id="PF03583">
    <property type="entry name" value="LIP"/>
    <property type="match status" value="1"/>
</dbReference>
<evidence type="ECO:0000313" key="1">
    <source>
        <dbReference type="EMBL" id="OYN78673.1"/>
    </source>
</evidence>
<protein>
    <recommendedName>
        <fullName evidence="3">Lipase</fullName>
    </recommendedName>
</protein>
<dbReference type="PIRSF" id="PIRSF029171">
    <property type="entry name" value="Esterase_LipA"/>
    <property type="match status" value="1"/>
</dbReference>
<name>A0A255DSP6_9MYCO</name>
<dbReference type="Proteomes" id="UP000216063">
    <property type="component" value="Unassembled WGS sequence"/>
</dbReference>
<sequence length="479" mass="50518">MVELARRLPRARAVALVRRPPTRRPERSAAVALGSRRQGVIPRQTAERPVAATDRRATRNGTLTATTTIWFVRRILAALSILMTVGVIGTACAGRTSHSTTESAPPENYGDVVTSDSATDLDPSLQSAVGWAQRFTYNSRSGVNDSTTHVTGILLVPKGSPPDGGWRIVAYGHPATGSLPGCGPSTSPTLMDSAAVVQQLLQAGYAVVMSDYQGLGSLDKIRDRPGRDAYHPYLDSTTVGYNMIDSVRAAGHLIDRAVGKASTSWLALGIGEGGQAAWAANELAANQGWNLTLIGAVAISPVADINGLADAAQAGTLNPAQQLGLQAFLNGLENSYADDFHVDDYRSGIVAQKWDALLACDPAGLEERSSIAGQITPDDLKPHSAAALAALRGYLKKASLPQGPTQAPMLVIYGDHDPLMPTAWTEAALDRACKMGDVITIRHLPDDAPDPLDMPAALDWMSQRVNSIPAPNDCGGRAS</sequence>
<reference evidence="1 2" key="1">
    <citation type="submission" date="2017-07" db="EMBL/GenBank/DDBJ databases">
        <title>The new phylogeny of genus Mycobacterium.</title>
        <authorList>
            <person name="Tortoli E."/>
            <person name="Trovato A."/>
            <person name="Cirillo D.M."/>
        </authorList>
    </citation>
    <scope>NUCLEOTIDE SEQUENCE [LARGE SCALE GENOMIC DNA]</scope>
    <source>
        <strain evidence="1 2">ATCC 33027</strain>
    </source>
</reference>
<dbReference type="InterPro" id="IPR029058">
    <property type="entry name" value="AB_hydrolase_fold"/>
</dbReference>
<dbReference type="GO" id="GO:0004806">
    <property type="term" value="F:triacylglycerol lipase activity"/>
    <property type="evidence" value="ECO:0007669"/>
    <property type="project" value="InterPro"/>
</dbReference>
<proteinExistence type="predicted"/>
<evidence type="ECO:0000313" key="2">
    <source>
        <dbReference type="Proteomes" id="UP000216063"/>
    </source>
</evidence>
<dbReference type="GO" id="GO:0016042">
    <property type="term" value="P:lipid catabolic process"/>
    <property type="evidence" value="ECO:0007669"/>
    <property type="project" value="InterPro"/>
</dbReference>
<gene>
    <name evidence="1" type="ORF">CG716_14820</name>
</gene>
<dbReference type="PANTHER" id="PTHR34853">
    <property type="match status" value="1"/>
</dbReference>
<evidence type="ECO:0008006" key="3">
    <source>
        <dbReference type="Google" id="ProtNLM"/>
    </source>
</evidence>
<dbReference type="SUPFAM" id="SSF53474">
    <property type="entry name" value="alpha/beta-Hydrolases"/>
    <property type="match status" value="1"/>
</dbReference>
<dbReference type="OrthoDB" id="9798122at2"/>
<comment type="caution">
    <text evidence="1">The sequence shown here is derived from an EMBL/GenBank/DDBJ whole genome shotgun (WGS) entry which is preliminary data.</text>
</comment>
<organism evidence="1 2">
    <name type="scientific">Mycolicibacterium sphagni</name>
    <dbReference type="NCBI Taxonomy" id="1786"/>
    <lineage>
        <taxon>Bacteria</taxon>
        <taxon>Bacillati</taxon>
        <taxon>Actinomycetota</taxon>
        <taxon>Actinomycetes</taxon>
        <taxon>Mycobacteriales</taxon>
        <taxon>Mycobacteriaceae</taxon>
        <taxon>Mycolicibacterium</taxon>
    </lineage>
</organism>
<dbReference type="InterPro" id="IPR005152">
    <property type="entry name" value="Lipase_secreted"/>
</dbReference>
<accession>A0A255DSP6</accession>
<dbReference type="PANTHER" id="PTHR34853:SF1">
    <property type="entry name" value="LIPASE 5"/>
    <property type="match status" value="1"/>
</dbReference>
<dbReference type="AlphaFoldDB" id="A0A255DSP6"/>
<keyword evidence="2" id="KW-1185">Reference proteome</keyword>
<dbReference type="EMBL" id="NOZR01000011">
    <property type="protein sequence ID" value="OYN78673.1"/>
    <property type="molecule type" value="Genomic_DNA"/>
</dbReference>